<proteinExistence type="predicted"/>
<dbReference type="GO" id="GO:0032259">
    <property type="term" value="P:methylation"/>
    <property type="evidence" value="ECO:0007669"/>
    <property type="project" value="UniProtKB-KW"/>
</dbReference>
<keyword evidence="1" id="KW-0808">Transferase</keyword>
<comment type="caution">
    <text evidence="1">The sequence shown here is derived from an EMBL/GenBank/DDBJ whole genome shotgun (WGS) entry which is preliminary data.</text>
</comment>
<gene>
    <name evidence="1" type="ORF">SCF082_LOCUS21838</name>
</gene>
<keyword evidence="2" id="KW-1185">Reference proteome</keyword>
<keyword evidence="1" id="KW-0489">Methyltransferase</keyword>
<dbReference type="GO" id="GO:0008168">
    <property type="term" value="F:methyltransferase activity"/>
    <property type="evidence" value="ECO:0007669"/>
    <property type="project" value="UniProtKB-KW"/>
</dbReference>
<reference evidence="1 2" key="1">
    <citation type="submission" date="2024-02" db="EMBL/GenBank/DDBJ databases">
        <authorList>
            <person name="Chen Y."/>
            <person name="Shah S."/>
            <person name="Dougan E. K."/>
            <person name="Thang M."/>
            <person name="Chan C."/>
        </authorList>
    </citation>
    <scope>NUCLEOTIDE SEQUENCE [LARGE SCALE GENOMIC DNA]</scope>
</reference>
<organism evidence="1 2">
    <name type="scientific">Durusdinium trenchii</name>
    <dbReference type="NCBI Taxonomy" id="1381693"/>
    <lineage>
        <taxon>Eukaryota</taxon>
        <taxon>Sar</taxon>
        <taxon>Alveolata</taxon>
        <taxon>Dinophyceae</taxon>
        <taxon>Suessiales</taxon>
        <taxon>Symbiodiniaceae</taxon>
        <taxon>Durusdinium</taxon>
    </lineage>
</organism>
<name>A0ABP0LD54_9DINO</name>
<evidence type="ECO:0000313" key="2">
    <source>
        <dbReference type="Proteomes" id="UP001642464"/>
    </source>
</evidence>
<protein>
    <submittedName>
        <fullName evidence="1">RNA methyltransferase pc1998</fullName>
    </submittedName>
</protein>
<dbReference type="EMBL" id="CAXAMM010015570">
    <property type="protein sequence ID" value="CAK9036711.1"/>
    <property type="molecule type" value="Genomic_DNA"/>
</dbReference>
<evidence type="ECO:0000313" key="1">
    <source>
        <dbReference type="EMBL" id="CAK9036711.1"/>
    </source>
</evidence>
<accession>A0ABP0LD54</accession>
<dbReference type="InterPro" id="IPR029071">
    <property type="entry name" value="Ubiquitin-like_domsf"/>
</dbReference>
<sequence>MWEVVGGGDKGGILVRAGQGTSSEQLPERLSTGAIVEELELAGERLHYKLVTGQGPASGWVSVTLKDKALLIRKDSPATEPETAKSKELRDGDYFVTLGPIFKKAGTDPETQKIVQLNRKVGAIVHTTGKIWKGPTGGFWVELDVSQGDSGAGEKPGYVMIDAAGFGTPGPCLQKASPEDGLPRVLKAKRPEGMKAWDGSSSDKDFLVYSKTTGAEMRIVLAMLFQLKAEAISIKIGQGVLEPNGTVGGHFQGDEVHFEVTGGKPMKLVVMSPLELGEKLTDLEIKDDWTVGQVRKLLCSITGLKESSMLMAKGKMGERVSEDAQLKLTDLVVDYGYKDGDEIGFIYMGDPEGDLKDFLSKK</sequence>
<dbReference type="SUPFAM" id="SSF54236">
    <property type="entry name" value="Ubiquitin-like"/>
    <property type="match status" value="1"/>
</dbReference>
<dbReference type="Proteomes" id="UP001642464">
    <property type="component" value="Unassembled WGS sequence"/>
</dbReference>